<feature type="transmembrane region" description="Helical" evidence="2">
    <location>
        <begin position="116"/>
        <end position="136"/>
    </location>
</feature>
<accession>E6VPD1</accession>
<protein>
    <submittedName>
        <fullName evidence="3">Uncharacterized protein</fullName>
    </submittedName>
</protein>
<evidence type="ECO:0000256" key="2">
    <source>
        <dbReference type="SAM" id="Phobius"/>
    </source>
</evidence>
<keyword evidence="2" id="KW-1133">Transmembrane helix</keyword>
<dbReference type="STRING" id="652103.Rpdx1_3212"/>
<dbReference type="Proteomes" id="UP000001402">
    <property type="component" value="Chromosome"/>
</dbReference>
<sequence length="167" mass="18116">MTHPNNQAAAAFVSVLPGRIRLRHPLLRDRARHAALDGRLRVLVAVDADPSVGSFLLRYDPADTAMEARIRSEVDAVWAATPEAEPLDPHGADSEQAGPESDPLDRLRRRAQTRSSINRIAKVGALAGMAGTVAALGVSRKLHAQMGVVAIAMTLTHLAVHWRRTFR</sequence>
<dbReference type="EMBL" id="CP002418">
    <property type="protein sequence ID" value="ADU44791.1"/>
    <property type="molecule type" value="Genomic_DNA"/>
</dbReference>
<evidence type="ECO:0000313" key="4">
    <source>
        <dbReference type="Proteomes" id="UP000001402"/>
    </source>
</evidence>
<dbReference type="HOGENOM" id="CLU_1657247_0_0_5"/>
<evidence type="ECO:0000256" key="1">
    <source>
        <dbReference type="SAM" id="MobiDB-lite"/>
    </source>
</evidence>
<name>E6VPD1_RHOPX</name>
<evidence type="ECO:0000313" key="3">
    <source>
        <dbReference type="EMBL" id="ADU44791.1"/>
    </source>
</evidence>
<dbReference type="OrthoDB" id="8141406at2"/>
<keyword evidence="2" id="KW-0472">Membrane</keyword>
<gene>
    <name evidence="3" type="ordered locus">Rpdx1_3212</name>
</gene>
<feature type="region of interest" description="Disordered" evidence="1">
    <location>
        <begin position="81"/>
        <end position="112"/>
    </location>
</feature>
<dbReference type="BioCyc" id="RPAL652103:RPDX1_RS15840-MONOMER"/>
<reference evidence="3" key="1">
    <citation type="submission" date="2010-12" db="EMBL/GenBank/DDBJ databases">
        <title>Complete sequence of Rhodopseudomonas palustris DX-1.</title>
        <authorList>
            <consortium name="US DOE Joint Genome Institute"/>
            <person name="Lucas S."/>
            <person name="Copeland A."/>
            <person name="Lapidus A."/>
            <person name="Cheng J.-F."/>
            <person name="Goodwin L."/>
            <person name="Pitluck S."/>
            <person name="Misra M."/>
            <person name="Chertkov O."/>
            <person name="Detter J.C."/>
            <person name="Han C."/>
            <person name="Tapia R."/>
            <person name="Land M."/>
            <person name="Hauser L."/>
            <person name="Kyrpides N."/>
            <person name="Ivanova N."/>
            <person name="Ovchinnikova G."/>
            <person name="Logan B."/>
            <person name="Oda Y."/>
            <person name="Harwood C."/>
            <person name="Woyke T."/>
        </authorList>
    </citation>
    <scope>NUCLEOTIDE SEQUENCE [LARGE SCALE GENOMIC DNA]</scope>
    <source>
        <strain evidence="3">DX-1</strain>
    </source>
</reference>
<proteinExistence type="predicted"/>
<dbReference type="eggNOG" id="ENOG5032T53">
    <property type="taxonomic scope" value="Bacteria"/>
</dbReference>
<feature type="transmembrane region" description="Helical" evidence="2">
    <location>
        <begin position="142"/>
        <end position="162"/>
    </location>
</feature>
<keyword evidence="2" id="KW-0812">Transmembrane</keyword>
<dbReference type="AlphaFoldDB" id="E6VPD1"/>
<organism evidence="3 4">
    <name type="scientific">Rhodopseudomonas palustris (strain DX-1)</name>
    <dbReference type="NCBI Taxonomy" id="652103"/>
    <lineage>
        <taxon>Bacteria</taxon>
        <taxon>Pseudomonadati</taxon>
        <taxon>Pseudomonadota</taxon>
        <taxon>Alphaproteobacteria</taxon>
        <taxon>Hyphomicrobiales</taxon>
        <taxon>Nitrobacteraceae</taxon>
        <taxon>Rhodopseudomonas</taxon>
    </lineage>
</organism>
<dbReference type="KEGG" id="rpx:Rpdx1_3212"/>